<accession>A0ABV4XFT8</accession>
<dbReference type="Pfam" id="PF05711">
    <property type="entry name" value="TylF"/>
    <property type="match status" value="1"/>
</dbReference>
<keyword evidence="1" id="KW-0489">Methyltransferase</keyword>
<dbReference type="PANTHER" id="PTHR40036">
    <property type="entry name" value="MACROCIN O-METHYLTRANSFERASE"/>
    <property type="match status" value="1"/>
</dbReference>
<reference evidence="1 2" key="1">
    <citation type="submission" date="2024-09" db="EMBL/GenBank/DDBJ databases">
        <title>Floridaenema gen nov. (Aerosakkonemataceae, Aerosakkonematales ord. nov., Cyanobacteria) from benthic tropical and subtropical fresh waters, with the description of four new species.</title>
        <authorList>
            <person name="Moretto J.A."/>
            <person name="Berthold D.E."/>
            <person name="Lefler F.W."/>
            <person name="Huang I.-S."/>
            <person name="Laughinghouse H. IV."/>
        </authorList>
    </citation>
    <scope>NUCLEOTIDE SEQUENCE [LARGE SCALE GENOMIC DNA]</scope>
    <source>
        <strain evidence="1 2">BLCC-F46</strain>
    </source>
</reference>
<dbReference type="EC" id="2.1.1.-" evidence="1"/>
<protein>
    <submittedName>
        <fullName evidence="1">TylF/MycF/NovP-related O-methyltransferase</fullName>
        <ecNumber evidence="1">2.1.1.-</ecNumber>
    </submittedName>
</protein>
<dbReference type="GO" id="GO:0008168">
    <property type="term" value="F:methyltransferase activity"/>
    <property type="evidence" value="ECO:0007669"/>
    <property type="project" value="UniProtKB-KW"/>
</dbReference>
<dbReference type="Gene3D" id="3.40.50.150">
    <property type="entry name" value="Vaccinia Virus protein VP39"/>
    <property type="match status" value="2"/>
</dbReference>
<keyword evidence="1" id="KW-0808">Transferase</keyword>
<dbReference type="SUPFAM" id="SSF53335">
    <property type="entry name" value="S-adenosyl-L-methionine-dependent methyltransferases"/>
    <property type="match status" value="2"/>
</dbReference>
<sequence length="484" mass="54690">MNKETVEVIDRELLTDRDYVSPGFEIIKPDKCFPNMIAEDTSASDWPYLRREIPHNWYVDQRNTYVGFLSRDEANIVYNTAQKFRGKRALEIGCWYGWSACHIALAGVELDVIDPLLAKEDIYESVTNSLQCAGVMDLVNLVIGYSPQKVEELAQQLQRKWSFFFIDGSHDAPSPLNDAIICEQLAETDALILFHDLNSPEVAEGLDYLKQKGWNTMIYQTMQIMGVAWRGNIEPVQHQPDPKVNWNLPEHLQNYSVSNLSADLVNEFLEIVTAIRPYTLLGEARLFSLYSLAKKVCIEDIPGNFVECGSCKGGAAALLAFVIKHYSLRPRLLYACDTFEGMPEPSEVDIYNGIPANLTGFGVGALKAPIAENIKSICTLLNVEDIVVPVKGLFAETLPQYKSEIGNIALLHADGDWYESTMDIFNTLYDSVVPNGLIQVDDYGYWDGCKKALHDFERLRGEQFNLHRIDYTAVWFKKGNFLPN</sequence>
<name>A0ABV4XFT8_9CYAN</name>
<dbReference type="InterPro" id="IPR029063">
    <property type="entry name" value="SAM-dependent_MTases_sf"/>
</dbReference>
<dbReference type="GO" id="GO:0032259">
    <property type="term" value="P:methylation"/>
    <property type="evidence" value="ECO:0007669"/>
    <property type="project" value="UniProtKB-KW"/>
</dbReference>
<proteinExistence type="predicted"/>
<gene>
    <name evidence="1" type="ORF">ACE1CC_32820</name>
</gene>
<organism evidence="1 2">
    <name type="scientific">Floridaenema aerugineum BLCC-F46</name>
    <dbReference type="NCBI Taxonomy" id="3153654"/>
    <lineage>
        <taxon>Bacteria</taxon>
        <taxon>Bacillati</taxon>
        <taxon>Cyanobacteriota</taxon>
        <taxon>Cyanophyceae</taxon>
        <taxon>Oscillatoriophycideae</taxon>
        <taxon>Aerosakkonematales</taxon>
        <taxon>Aerosakkonemataceae</taxon>
        <taxon>Floridanema</taxon>
        <taxon>Floridanema aerugineum</taxon>
    </lineage>
</organism>
<dbReference type="EMBL" id="JBHFNQ010000234">
    <property type="protein sequence ID" value="MFB2881660.1"/>
    <property type="molecule type" value="Genomic_DNA"/>
</dbReference>
<dbReference type="RefSeq" id="WP_413274635.1">
    <property type="nucleotide sequence ID" value="NZ_JBHFNQ010000234.1"/>
</dbReference>
<evidence type="ECO:0000313" key="2">
    <source>
        <dbReference type="Proteomes" id="UP001576774"/>
    </source>
</evidence>
<keyword evidence="2" id="KW-1185">Reference proteome</keyword>
<evidence type="ECO:0000313" key="1">
    <source>
        <dbReference type="EMBL" id="MFB2881660.1"/>
    </source>
</evidence>
<dbReference type="Proteomes" id="UP001576774">
    <property type="component" value="Unassembled WGS sequence"/>
</dbReference>
<dbReference type="Pfam" id="PF13578">
    <property type="entry name" value="Methyltransf_24"/>
    <property type="match status" value="1"/>
</dbReference>
<dbReference type="InterPro" id="IPR008884">
    <property type="entry name" value="TylF_MeTrfase"/>
</dbReference>
<dbReference type="PANTHER" id="PTHR40036:SF1">
    <property type="entry name" value="MACROCIN O-METHYLTRANSFERASE"/>
    <property type="match status" value="1"/>
</dbReference>
<comment type="caution">
    <text evidence="1">The sequence shown here is derived from an EMBL/GenBank/DDBJ whole genome shotgun (WGS) entry which is preliminary data.</text>
</comment>